<sequence>MNENQSEKKSDRSSAYAALAIVLGFGLVLLGLPKLVLWIGYFSPVLAAVVGTLGIMSFFIVLWLRARHQKRRDRS</sequence>
<reference evidence="3" key="1">
    <citation type="submission" date="2018-07" db="EMBL/GenBank/DDBJ databases">
        <authorList>
            <person name="Peiro R."/>
            <person name="Begona"/>
            <person name="Cbmso G."/>
            <person name="Lopez M."/>
            <person name="Gonzalez S."/>
        </authorList>
    </citation>
    <scope>NUCLEOTIDE SEQUENCE [LARGE SCALE GENOMIC DNA]</scope>
</reference>
<accession>A0A376AH10</accession>
<evidence type="ECO:0000256" key="1">
    <source>
        <dbReference type="SAM" id="Phobius"/>
    </source>
</evidence>
<keyword evidence="1" id="KW-0472">Membrane</keyword>
<dbReference type="EMBL" id="UEYP01000003">
    <property type="protein sequence ID" value="SSC67112.1"/>
    <property type="molecule type" value="Genomic_DNA"/>
</dbReference>
<dbReference type="AlphaFoldDB" id="A0A376AH10"/>
<dbReference type="RefSeq" id="WP_115669781.1">
    <property type="nucleotide sequence ID" value="NZ_UEYP01000003.1"/>
</dbReference>
<keyword evidence="1" id="KW-1133">Transmembrane helix</keyword>
<dbReference type="STRING" id="1336235.GCA_000518785_02383"/>
<dbReference type="OrthoDB" id="8451465at2"/>
<keyword evidence="3" id="KW-1185">Reference proteome</keyword>
<proteinExistence type="predicted"/>
<keyword evidence="1" id="KW-0812">Transmembrane</keyword>
<gene>
    <name evidence="2" type="ORF">RHIZ70_2820</name>
</gene>
<dbReference type="Proteomes" id="UP000254764">
    <property type="component" value="Unassembled WGS sequence"/>
</dbReference>
<evidence type="ECO:0000313" key="2">
    <source>
        <dbReference type="EMBL" id="SSC67112.1"/>
    </source>
</evidence>
<name>A0A376AH10_9HYPH</name>
<organism evidence="2 3">
    <name type="scientific">Ciceribacter selenitireducens ATCC BAA-1503</name>
    <dbReference type="NCBI Taxonomy" id="1336235"/>
    <lineage>
        <taxon>Bacteria</taxon>
        <taxon>Pseudomonadati</taxon>
        <taxon>Pseudomonadota</taxon>
        <taxon>Alphaproteobacteria</taxon>
        <taxon>Hyphomicrobiales</taxon>
        <taxon>Rhizobiaceae</taxon>
        <taxon>Ciceribacter</taxon>
    </lineage>
</organism>
<feature type="transmembrane region" description="Helical" evidence="1">
    <location>
        <begin position="15"/>
        <end position="32"/>
    </location>
</feature>
<feature type="transmembrane region" description="Helical" evidence="1">
    <location>
        <begin position="38"/>
        <end position="64"/>
    </location>
</feature>
<evidence type="ECO:0000313" key="3">
    <source>
        <dbReference type="Proteomes" id="UP000254764"/>
    </source>
</evidence>
<protein>
    <submittedName>
        <fullName evidence="2">Uncharacterized protein</fullName>
    </submittedName>
</protein>